<feature type="domain" description="Carbohydrate kinase FGGY N-terminal" evidence="12">
    <location>
        <begin position="6"/>
        <end position="257"/>
    </location>
</feature>
<comment type="similarity">
    <text evidence="2 10 11">Belongs to the FGGY kinase family.</text>
</comment>
<feature type="domain" description="Carbohydrate kinase FGGY C-terminal" evidence="13">
    <location>
        <begin position="266"/>
        <end position="455"/>
    </location>
</feature>
<reference evidence="14 15" key="1">
    <citation type="submission" date="2020-08" db="EMBL/GenBank/DDBJ databases">
        <title>Genomic Encyclopedia of Type Strains, Phase III (KMG-III): the genomes of soil and plant-associated and newly described type strains.</title>
        <authorList>
            <person name="Whitman W."/>
        </authorList>
    </citation>
    <scope>NUCLEOTIDE SEQUENCE [LARGE SCALE GENOMIC DNA]</scope>
    <source>
        <strain evidence="14 15">CECT 3302</strain>
    </source>
</reference>
<evidence type="ECO:0000259" key="13">
    <source>
        <dbReference type="Pfam" id="PF02782"/>
    </source>
</evidence>
<dbReference type="InterPro" id="IPR018483">
    <property type="entry name" value="Carb_kinase_FGGY_CS"/>
</dbReference>
<protein>
    <recommendedName>
        <fullName evidence="10">Glycerol kinase</fullName>
        <ecNumber evidence="10">2.7.1.30</ecNumber>
    </recommendedName>
    <alternativeName>
        <fullName evidence="10">ATP:glycerol 3-phosphotransferase</fullName>
    </alternativeName>
    <alternativeName>
        <fullName evidence="10">Glycerokinase</fullName>
        <shortName evidence="10">GK</shortName>
    </alternativeName>
</protein>
<dbReference type="GO" id="GO:0019563">
    <property type="term" value="P:glycerol catabolic process"/>
    <property type="evidence" value="ECO:0007669"/>
    <property type="project" value="UniProtKB-UniRule"/>
</dbReference>
<evidence type="ECO:0000259" key="12">
    <source>
        <dbReference type="Pfam" id="PF00370"/>
    </source>
</evidence>
<feature type="binding site" evidence="10">
    <location>
        <position position="16"/>
    </location>
    <ligand>
        <name>ATP</name>
        <dbReference type="ChEBI" id="CHEBI:30616"/>
    </ligand>
</feature>
<evidence type="ECO:0000256" key="3">
    <source>
        <dbReference type="ARBA" id="ARBA00022679"/>
    </source>
</evidence>
<feature type="binding site" evidence="10">
    <location>
        <position position="272"/>
    </location>
    <ligand>
        <name>ATP</name>
        <dbReference type="ChEBI" id="CHEBI:30616"/>
    </ligand>
</feature>
<evidence type="ECO:0000256" key="2">
    <source>
        <dbReference type="ARBA" id="ARBA00009156"/>
    </source>
</evidence>
<dbReference type="Pfam" id="PF00370">
    <property type="entry name" value="FGGY_N"/>
    <property type="match status" value="1"/>
</dbReference>
<name>A0A7W5A1I5_9ACTN</name>
<keyword evidence="15" id="KW-1185">Reference proteome</keyword>
<dbReference type="HAMAP" id="MF_00186">
    <property type="entry name" value="Glycerol_kin"/>
    <property type="match status" value="1"/>
</dbReference>
<organism evidence="14 15">
    <name type="scientific">Nocardioides albus</name>
    <dbReference type="NCBI Taxonomy" id="1841"/>
    <lineage>
        <taxon>Bacteria</taxon>
        <taxon>Bacillati</taxon>
        <taxon>Actinomycetota</taxon>
        <taxon>Actinomycetes</taxon>
        <taxon>Propionibacteriales</taxon>
        <taxon>Nocardioidaceae</taxon>
        <taxon>Nocardioides</taxon>
    </lineage>
</organism>
<gene>
    <name evidence="10" type="primary">glpK</name>
    <name evidence="14" type="ORF">FHS12_000689</name>
</gene>
<evidence type="ECO:0000313" key="15">
    <source>
        <dbReference type="Proteomes" id="UP000577707"/>
    </source>
</evidence>
<dbReference type="Proteomes" id="UP000577707">
    <property type="component" value="Unassembled WGS sequence"/>
</dbReference>
<feature type="binding site" evidence="10">
    <location>
        <position position="84"/>
    </location>
    <ligand>
        <name>glycerol</name>
        <dbReference type="ChEBI" id="CHEBI:17754"/>
    </ligand>
</feature>
<dbReference type="FunFam" id="3.30.420.40:FF:000007">
    <property type="entry name" value="Glycerol kinase"/>
    <property type="match status" value="1"/>
</dbReference>
<evidence type="ECO:0000256" key="9">
    <source>
        <dbReference type="ARBA" id="ARBA00054633"/>
    </source>
</evidence>
<dbReference type="RefSeq" id="WP_183542298.1">
    <property type="nucleotide sequence ID" value="NZ_BMQT01000004.1"/>
</dbReference>
<evidence type="ECO:0000256" key="5">
    <source>
        <dbReference type="ARBA" id="ARBA00022777"/>
    </source>
</evidence>
<feature type="binding site" evidence="10">
    <location>
        <position position="136"/>
    </location>
    <ligand>
        <name>sn-glycerol 3-phosphate</name>
        <dbReference type="ChEBI" id="CHEBI:57597"/>
    </ligand>
</feature>
<feature type="binding site" evidence="10">
    <location>
        <position position="84"/>
    </location>
    <ligand>
        <name>sn-glycerol 3-phosphate</name>
        <dbReference type="ChEBI" id="CHEBI:57597"/>
    </ligand>
</feature>
<feature type="binding site" evidence="10">
    <location>
        <position position="320"/>
    </location>
    <ligand>
        <name>ATP</name>
        <dbReference type="ChEBI" id="CHEBI:30616"/>
    </ligand>
</feature>
<dbReference type="UniPathway" id="UPA00618">
    <property type="reaction ID" value="UER00672"/>
</dbReference>
<dbReference type="InterPro" id="IPR005999">
    <property type="entry name" value="Glycerol_kin"/>
</dbReference>
<dbReference type="GO" id="GO:0005524">
    <property type="term" value="F:ATP binding"/>
    <property type="evidence" value="ECO:0007669"/>
    <property type="project" value="UniProtKB-UniRule"/>
</dbReference>
<feature type="binding site" evidence="10">
    <location>
        <position position="250"/>
    </location>
    <ligand>
        <name>glycerol</name>
        <dbReference type="ChEBI" id="CHEBI:17754"/>
    </ligand>
</feature>
<proteinExistence type="inferred from homology"/>
<dbReference type="SUPFAM" id="SSF53067">
    <property type="entry name" value="Actin-like ATPase domain"/>
    <property type="match status" value="2"/>
</dbReference>
<dbReference type="NCBIfam" id="NF000756">
    <property type="entry name" value="PRK00047.1"/>
    <property type="match status" value="1"/>
</dbReference>
<feature type="binding site" evidence="10">
    <location>
        <position position="272"/>
    </location>
    <ligand>
        <name>ADP</name>
        <dbReference type="ChEBI" id="CHEBI:456216"/>
    </ligand>
</feature>
<dbReference type="InterPro" id="IPR018485">
    <property type="entry name" value="FGGY_C"/>
</dbReference>
<dbReference type="PANTHER" id="PTHR10196">
    <property type="entry name" value="SUGAR KINASE"/>
    <property type="match status" value="1"/>
</dbReference>
<dbReference type="InterPro" id="IPR000577">
    <property type="entry name" value="Carb_kinase_FGGY"/>
</dbReference>
<evidence type="ECO:0000256" key="11">
    <source>
        <dbReference type="RuleBase" id="RU003733"/>
    </source>
</evidence>
<keyword evidence="6 10" id="KW-0319">Glycerol metabolism</keyword>
<evidence type="ECO:0000256" key="6">
    <source>
        <dbReference type="ARBA" id="ARBA00022798"/>
    </source>
</evidence>
<dbReference type="Pfam" id="PF02782">
    <property type="entry name" value="FGGY_C"/>
    <property type="match status" value="1"/>
</dbReference>
<dbReference type="InterPro" id="IPR018484">
    <property type="entry name" value="FGGY_N"/>
</dbReference>
<feature type="binding site" evidence="10">
    <location>
        <position position="18"/>
    </location>
    <ligand>
        <name>ADP</name>
        <dbReference type="ChEBI" id="CHEBI:456216"/>
    </ligand>
</feature>
<feature type="binding site" evidence="10">
    <location>
        <position position="417"/>
    </location>
    <ligand>
        <name>ADP</name>
        <dbReference type="ChEBI" id="CHEBI:456216"/>
    </ligand>
</feature>
<dbReference type="PIRSF" id="PIRSF000538">
    <property type="entry name" value="GlpK"/>
    <property type="match status" value="1"/>
</dbReference>
<dbReference type="EMBL" id="JACHXG010000002">
    <property type="protein sequence ID" value="MBB3087756.1"/>
    <property type="molecule type" value="Genomic_DNA"/>
</dbReference>
<dbReference type="PROSITE" id="PS00445">
    <property type="entry name" value="FGGY_KINASES_2"/>
    <property type="match status" value="1"/>
</dbReference>
<dbReference type="InterPro" id="IPR043129">
    <property type="entry name" value="ATPase_NBD"/>
</dbReference>
<feature type="binding site" evidence="10">
    <location>
        <position position="251"/>
    </location>
    <ligand>
        <name>glycerol</name>
        <dbReference type="ChEBI" id="CHEBI:17754"/>
    </ligand>
</feature>
<evidence type="ECO:0000256" key="7">
    <source>
        <dbReference type="ARBA" id="ARBA00022840"/>
    </source>
</evidence>
<comment type="activity regulation">
    <text evidence="10">Inhibited by fructose 1,6-bisphosphate (FBP).</text>
</comment>
<keyword evidence="5 10" id="KW-0418">Kinase</keyword>
<feature type="binding site" evidence="10">
    <location>
        <position position="14"/>
    </location>
    <ligand>
        <name>ADP</name>
        <dbReference type="ChEBI" id="CHEBI:456216"/>
    </ligand>
</feature>
<dbReference type="CDD" id="cd07769">
    <property type="entry name" value="ASKHA_NBD_FGGY_GK"/>
    <property type="match status" value="1"/>
</dbReference>
<feature type="binding site" evidence="10">
    <location>
        <position position="250"/>
    </location>
    <ligand>
        <name>sn-glycerol 3-phosphate</name>
        <dbReference type="ChEBI" id="CHEBI:57597"/>
    </ligand>
</feature>
<evidence type="ECO:0000256" key="4">
    <source>
        <dbReference type="ARBA" id="ARBA00022741"/>
    </source>
</evidence>
<dbReference type="NCBIfam" id="TIGR01311">
    <property type="entry name" value="glycerol_kin"/>
    <property type="match status" value="1"/>
</dbReference>
<dbReference type="Gene3D" id="3.30.420.40">
    <property type="match status" value="2"/>
</dbReference>
<dbReference type="GO" id="GO:0006072">
    <property type="term" value="P:glycerol-3-phosphate metabolic process"/>
    <property type="evidence" value="ECO:0007669"/>
    <property type="project" value="InterPro"/>
</dbReference>
<comment type="caution">
    <text evidence="10">Lacks conserved residue(s) required for the propagation of feature annotation.</text>
</comment>
<sequence>MSLPLYVAALDQGTTSTRCMLFDREGRMVSLAQREHHQHYPRAGWVEHDPMEIWDIVCRVVPEAIADAGASPSQVVGLGITNQRETTVVWDRHTGRPVHNAIVWQDTRSSSVLAAVAAEMPEAEIQARCGLPLVTYFSGPKVRWLLDSSPSLRERAERGDLLFGTMDSWLVWNLTGGVSGGTHLTDVTNASRTMLMDLSTLDWDPELLAAMRVPRAMLPDIRATISSSGSPFGTTVTPIAGIPLTAVIGDQQASLFGQAGFDRGDAKCTFGTGGFLLLNTGSTPVRSQHGLITTVAHAMEGEPATYALEGSIAVAGSLVQWFRDSLGIIRSAAEIETQALTVADNGGCYVVPAFTGLYAPHWEPDARGVIVGLTSYVTKAHLCRAVLEATAWQTREVVDAMNADADVPLRRLAVDGGMTADNLLMQTIADFLDIPVVRPLVAETVSRGAAYAAGLGAGYWPDKQVLRRHWKRAAEWRPAMSAAARDSELARWRRAVELAIAWGEPI</sequence>
<dbReference type="FunFam" id="3.30.420.40:FF:000008">
    <property type="entry name" value="Glycerol kinase"/>
    <property type="match status" value="1"/>
</dbReference>
<feature type="binding site" evidence="10">
    <location>
        <position position="14"/>
    </location>
    <ligand>
        <name>ATP</name>
        <dbReference type="ChEBI" id="CHEBI:30616"/>
    </ligand>
</feature>
<evidence type="ECO:0000256" key="8">
    <source>
        <dbReference type="ARBA" id="ARBA00052101"/>
    </source>
</evidence>
<feature type="binding site" evidence="10">
    <location>
        <position position="85"/>
    </location>
    <ligand>
        <name>glycerol</name>
        <dbReference type="ChEBI" id="CHEBI:17754"/>
    </ligand>
</feature>
<comment type="function">
    <text evidence="9 10">Key enzyme in the regulation of glycerol uptake and metabolism. Catalyzes the phosphorylation of glycerol to yield sn-glycerol 3-phosphate.</text>
</comment>
<comment type="caution">
    <text evidence="14">The sequence shown here is derived from an EMBL/GenBank/DDBJ whole genome shotgun (WGS) entry which is preliminary data.</text>
</comment>
<evidence type="ECO:0000256" key="1">
    <source>
        <dbReference type="ARBA" id="ARBA00005190"/>
    </source>
</evidence>
<feature type="binding site" evidence="10">
    <location>
        <position position="316"/>
    </location>
    <ligand>
        <name>ADP</name>
        <dbReference type="ChEBI" id="CHEBI:456216"/>
    </ligand>
</feature>
<accession>A0A7W5A1I5</accession>
<feature type="binding site" evidence="10">
    <location>
        <position position="85"/>
    </location>
    <ligand>
        <name>sn-glycerol 3-phosphate</name>
        <dbReference type="ChEBI" id="CHEBI:57597"/>
    </ligand>
</feature>
<dbReference type="EC" id="2.7.1.30" evidence="10"/>
<dbReference type="GO" id="GO:0004370">
    <property type="term" value="F:glycerol kinase activity"/>
    <property type="evidence" value="ECO:0007669"/>
    <property type="project" value="UniProtKB-UniRule"/>
</dbReference>
<feature type="binding site" evidence="10">
    <location>
        <position position="316"/>
    </location>
    <ligand>
        <name>ATP</name>
        <dbReference type="ChEBI" id="CHEBI:30616"/>
    </ligand>
</feature>
<comment type="catalytic activity">
    <reaction evidence="8 10">
        <text>glycerol + ATP = sn-glycerol 3-phosphate + ADP + H(+)</text>
        <dbReference type="Rhea" id="RHEA:21644"/>
        <dbReference type="ChEBI" id="CHEBI:15378"/>
        <dbReference type="ChEBI" id="CHEBI:17754"/>
        <dbReference type="ChEBI" id="CHEBI:30616"/>
        <dbReference type="ChEBI" id="CHEBI:57597"/>
        <dbReference type="ChEBI" id="CHEBI:456216"/>
        <dbReference type="EC" id="2.7.1.30"/>
    </reaction>
</comment>
<dbReference type="PANTHER" id="PTHR10196:SF69">
    <property type="entry name" value="GLYCEROL KINASE"/>
    <property type="match status" value="1"/>
</dbReference>
<dbReference type="GO" id="GO:0005829">
    <property type="term" value="C:cytosol"/>
    <property type="evidence" value="ECO:0007669"/>
    <property type="project" value="TreeGrafter"/>
</dbReference>
<comment type="pathway">
    <text evidence="1 10">Polyol metabolism; glycerol degradation via glycerol kinase pathway; sn-glycerol 3-phosphate from glycerol: step 1/1.</text>
</comment>
<feature type="binding site" evidence="10">
    <location>
        <position position="417"/>
    </location>
    <ligand>
        <name>ATP</name>
        <dbReference type="ChEBI" id="CHEBI:30616"/>
    </ligand>
</feature>
<evidence type="ECO:0000256" key="10">
    <source>
        <dbReference type="HAMAP-Rule" id="MF_00186"/>
    </source>
</evidence>
<evidence type="ECO:0000313" key="14">
    <source>
        <dbReference type="EMBL" id="MBB3087756.1"/>
    </source>
</evidence>
<keyword evidence="7 10" id="KW-0067">ATP-binding</keyword>
<keyword evidence="3 10" id="KW-0808">Transferase</keyword>
<feature type="binding site" evidence="10">
    <location>
        <position position="14"/>
    </location>
    <ligand>
        <name>sn-glycerol 3-phosphate</name>
        <dbReference type="ChEBI" id="CHEBI:57597"/>
    </ligand>
</feature>
<dbReference type="AlphaFoldDB" id="A0A7W5A1I5"/>
<feature type="binding site" evidence="10">
    <location>
        <position position="15"/>
    </location>
    <ligand>
        <name>ATP</name>
        <dbReference type="ChEBI" id="CHEBI:30616"/>
    </ligand>
</feature>
<feature type="binding site" evidence="10">
    <location>
        <position position="136"/>
    </location>
    <ligand>
        <name>glycerol</name>
        <dbReference type="ChEBI" id="CHEBI:17754"/>
    </ligand>
</feature>
<keyword evidence="4 10" id="KW-0547">Nucleotide-binding</keyword>